<organism evidence="2 3">
    <name type="scientific">Uliginosibacterium aquaticum</name>
    <dbReference type="NCBI Taxonomy" id="2731212"/>
    <lineage>
        <taxon>Bacteria</taxon>
        <taxon>Pseudomonadati</taxon>
        <taxon>Pseudomonadota</taxon>
        <taxon>Betaproteobacteria</taxon>
        <taxon>Rhodocyclales</taxon>
        <taxon>Zoogloeaceae</taxon>
        <taxon>Uliginosibacterium</taxon>
    </lineage>
</organism>
<gene>
    <name evidence="2" type="ORF">HJ583_016395</name>
</gene>
<name>A0ABX2IIL2_9RHOO</name>
<feature type="compositionally biased region" description="Low complexity" evidence="1">
    <location>
        <begin position="338"/>
        <end position="350"/>
    </location>
</feature>
<dbReference type="Proteomes" id="UP000778523">
    <property type="component" value="Unassembled WGS sequence"/>
</dbReference>
<feature type="compositionally biased region" description="Pro residues" evidence="1">
    <location>
        <begin position="327"/>
        <end position="337"/>
    </location>
</feature>
<dbReference type="EMBL" id="JABCSC020000004">
    <property type="protein sequence ID" value="NSL56616.1"/>
    <property type="molecule type" value="Genomic_DNA"/>
</dbReference>
<feature type="compositionally biased region" description="Low complexity" evidence="1">
    <location>
        <begin position="277"/>
        <end position="293"/>
    </location>
</feature>
<feature type="region of interest" description="Disordered" evidence="1">
    <location>
        <begin position="254"/>
        <end position="358"/>
    </location>
</feature>
<evidence type="ECO:0000256" key="1">
    <source>
        <dbReference type="SAM" id="MobiDB-lite"/>
    </source>
</evidence>
<sequence length="429" mass="44581">MSEACEDFLRGQGRLAGLLWELPPYEPPASLEARFLAAARAAQASAGAASGRSSANQMPPAAFEAPPQMAARFGQLAAALEAAQAPRREAVLTQIAQGEAPQDVLGAPIQPVTAAWLQAQAASKAPARAAKPARKPVLWGFSWFDLRLAALATVLAAVGTQWLQQHAPSSVELALLEAFQRTRQPLAEAQPDQPQNPLSAAREKSIRAPAALPAAPPPPAPELAREEIGPPAHLVTPVELANPSTAEPIHAQQAENRAAAPVISSEQLREHSPLADAQPAPLMAARKAAAPAPRLEEASPPPPALAAAEKQLAEPKPMASRSAPLVAAPPPAKPAAPMPAAAPSASSAGPERIEASLQDDPALVAARLPFRPSSRSWLVFSATPAAPEVQAWLSKLRAALSASPALFEPRLDPRLPPGQLRIVVPAEAP</sequence>
<keyword evidence="3" id="KW-1185">Reference proteome</keyword>
<dbReference type="RefSeq" id="WP_170022925.1">
    <property type="nucleotide sequence ID" value="NZ_JABCSC020000004.1"/>
</dbReference>
<proteinExistence type="predicted"/>
<protein>
    <recommendedName>
        <fullName evidence="4">GspL cytoplasmic actin-ATPase-like domain-containing protein</fullName>
    </recommendedName>
</protein>
<reference evidence="2 3" key="1">
    <citation type="submission" date="2020-06" db="EMBL/GenBank/DDBJ databases">
        <title>Draft genome of Uliginosibacterium sp. IMCC34675.</title>
        <authorList>
            <person name="Song J."/>
        </authorList>
    </citation>
    <scope>NUCLEOTIDE SEQUENCE [LARGE SCALE GENOMIC DNA]</scope>
    <source>
        <strain evidence="2 3">IMCC34675</strain>
    </source>
</reference>
<evidence type="ECO:0000313" key="2">
    <source>
        <dbReference type="EMBL" id="NSL56616.1"/>
    </source>
</evidence>
<comment type="caution">
    <text evidence="2">The sequence shown here is derived from an EMBL/GenBank/DDBJ whole genome shotgun (WGS) entry which is preliminary data.</text>
</comment>
<accession>A0ABX2IIL2</accession>
<feature type="compositionally biased region" description="Low complexity" evidence="1">
    <location>
        <begin position="305"/>
        <end position="326"/>
    </location>
</feature>
<evidence type="ECO:0000313" key="3">
    <source>
        <dbReference type="Proteomes" id="UP000778523"/>
    </source>
</evidence>
<evidence type="ECO:0008006" key="4">
    <source>
        <dbReference type="Google" id="ProtNLM"/>
    </source>
</evidence>